<dbReference type="AlphaFoldDB" id="A0AAN7WCJ0"/>
<comment type="caution">
    <text evidence="4">The sequence shown here is derived from an EMBL/GenBank/DDBJ whole genome shotgun (WGS) entry which is preliminary data.</text>
</comment>
<dbReference type="Gene3D" id="3.40.50.300">
    <property type="entry name" value="P-loop containing nucleotide triphosphate hydrolases"/>
    <property type="match status" value="2"/>
</dbReference>
<dbReference type="InterPro" id="IPR050742">
    <property type="entry name" value="Helicase_Restrict-Modif_Enz"/>
</dbReference>
<evidence type="ECO:0000256" key="1">
    <source>
        <dbReference type="ARBA" id="ARBA00022806"/>
    </source>
</evidence>
<dbReference type="GO" id="GO:0005759">
    <property type="term" value="C:mitochondrial matrix"/>
    <property type="evidence" value="ECO:0007669"/>
    <property type="project" value="TreeGrafter"/>
</dbReference>
<keyword evidence="1 4" id="KW-0067">ATP-binding</keyword>
<dbReference type="SMART" id="SM00490">
    <property type="entry name" value="HELICc"/>
    <property type="match status" value="1"/>
</dbReference>
<dbReference type="GO" id="GO:0000403">
    <property type="term" value="F:Y-form DNA binding"/>
    <property type="evidence" value="ECO:0007669"/>
    <property type="project" value="TreeGrafter"/>
</dbReference>
<feature type="domain" description="Helicase ATP-binding" evidence="2">
    <location>
        <begin position="78"/>
        <end position="242"/>
    </location>
</feature>
<keyword evidence="1 4" id="KW-0347">Helicase</keyword>
<proteinExistence type="predicted"/>
<sequence>MRSLQFVQHGRTLTALTRGLPRTSPWTREPVWHNPARRWASSIDVLETGVFPLQHVAKTIPTTHLRPYQEDAIQAVLDHLERGEKRLGISLATGGGKTVVFSHMIDRIEPLTVNATRTLILAHKQELVDQAVEHCRRLYPNRVIEVEMAGQHATGSADITVASVPTLNSKNRLLKFDPATFKLLIVDEVHHVVARSYMNVLRHFGLADRETKPVTALVGVSATLSRSDGLMLGKALDHIVFHMDYLDMIKGEYLTNVIFTTVQSGTNLKEVKVSAGDFQTSSLSKAINTPEVNSLTVGAWLLKAKERKSTLVFAVDVAHVTSLAATFRQFGVDARYVTGSTNKQIRKDTVQAFRNREFPVLLNCGVFTEGTDIPNIDCILLARPTRSRNLLVQMIGRGLRLHAEKQNCHVIDMVSALDSGIVTTPTLFGLNPDELLDQADAKTMQIMKDIKEEELEKEQSSQDGSTALPGNVIFTDYDSVQDLIEDTSGDRHIHAMSRLAWVHIGPDEYVLSPAAGDLTIARSKEGYEVTFKATIPHGLRKKSPFMRPQRISSGLTLEHAVHAADNYARNNFIWALVSRTAPWRSKAATEGQLSFLNKSLNRELKPESITKGKAADWITKVKHGAHGHFDRMVKERLKRGRVEEKKLKINTQVVVGPVA</sequence>
<dbReference type="PROSITE" id="PS51194">
    <property type="entry name" value="HELICASE_CTER"/>
    <property type="match status" value="1"/>
</dbReference>
<dbReference type="PANTHER" id="PTHR47396:SF1">
    <property type="entry name" value="ATP-DEPENDENT HELICASE IRC3-RELATED"/>
    <property type="match status" value="1"/>
</dbReference>
<dbReference type="Pfam" id="PF04851">
    <property type="entry name" value="ResIII"/>
    <property type="match status" value="1"/>
</dbReference>
<dbReference type="PROSITE" id="PS51192">
    <property type="entry name" value="HELICASE_ATP_BIND_1"/>
    <property type="match status" value="1"/>
</dbReference>
<dbReference type="PANTHER" id="PTHR47396">
    <property type="entry name" value="TYPE I RESTRICTION ENZYME ECOKI R PROTEIN"/>
    <property type="match status" value="1"/>
</dbReference>
<dbReference type="InterPro" id="IPR014001">
    <property type="entry name" value="Helicase_ATP-bd"/>
</dbReference>
<dbReference type="InterPro" id="IPR001650">
    <property type="entry name" value="Helicase_C-like"/>
</dbReference>
<dbReference type="GO" id="GO:0032042">
    <property type="term" value="P:mitochondrial DNA metabolic process"/>
    <property type="evidence" value="ECO:0007669"/>
    <property type="project" value="TreeGrafter"/>
</dbReference>
<dbReference type="GO" id="GO:0061749">
    <property type="term" value="F:forked DNA-dependent helicase activity"/>
    <property type="evidence" value="ECO:0007669"/>
    <property type="project" value="TreeGrafter"/>
</dbReference>
<gene>
    <name evidence="4" type="primary">irc3</name>
    <name evidence="4" type="ORF">LTR97_005024</name>
</gene>
<dbReference type="EMBL" id="JAVRQU010000007">
    <property type="protein sequence ID" value="KAK5700507.1"/>
    <property type="molecule type" value="Genomic_DNA"/>
</dbReference>
<dbReference type="Pfam" id="PF00271">
    <property type="entry name" value="Helicase_C"/>
    <property type="match status" value="1"/>
</dbReference>
<dbReference type="GO" id="GO:0036121">
    <property type="term" value="F:double-stranded DNA helicase activity"/>
    <property type="evidence" value="ECO:0007669"/>
    <property type="project" value="TreeGrafter"/>
</dbReference>
<name>A0AAN7WCJ0_9PEZI</name>
<dbReference type="CDD" id="cd18799">
    <property type="entry name" value="SF2_C_EcoAI-like"/>
    <property type="match status" value="1"/>
</dbReference>
<dbReference type="InterPro" id="IPR006935">
    <property type="entry name" value="Helicase/UvrB_N"/>
</dbReference>
<evidence type="ECO:0000313" key="4">
    <source>
        <dbReference type="EMBL" id="KAK5700507.1"/>
    </source>
</evidence>
<dbReference type="SMART" id="SM00487">
    <property type="entry name" value="DEXDc"/>
    <property type="match status" value="1"/>
</dbReference>
<dbReference type="InterPro" id="IPR027417">
    <property type="entry name" value="P-loop_NTPase"/>
</dbReference>
<evidence type="ECO:0000259" key="3">
    <source>
        <dbReference type="PROSITE" id="PS51194"/>
    </source>
</evidence>
<feature type="domain" description="Helicase C-terminal" evidence="3">
    <location>
        <begin position="296"/>
        <end position="473"/>
    </location>
</feature>
<keyword evidence="1 4" id="KW-0378">Hydrolase</keyword>
<dbReference type="GO" id="GO:0016787">
    <property type="term" value="F:hydrolase activity"/>
    <property type="evidence" value="ECO:0007669"/>
    <property type="project" value="InterPro"/>
</dbReference>
<accession>A0AAN7WCJ0</accession>
<dbReference type="SUPFAM" id="SSF52540">
    <property type="entry name" value="P-loop containing nucleoside triphosphate hydrolases"/>
    <property type="match status" value="1"/>
</dbReference>
<protein>
    <submittedName>
        <fullName evidence="4">ATP-dependent helicase IRC3</fullName>
    </submittedName>
</protein>
<evidence type="ECO:0000259" key="2">
    <source>
        <dbReference type="PROSITE" id="PS51192"/>
    </source>
</evidence>
<dbReference type="GO" id="GO:0070125">
    <property type="term" value="P:mitochondrial translational elongation"/>
    <property type="evidence" value="ECO:0007669"/>
    <property type="project" value="TreeGrafter"/>
</dbReference>
<keyword evidence="1 4" id="KW-0547">Nucleotide-binding</keyword>
<dbReference type="GO" id="GO:0005524">
    <property type="term" value="F:ATP binding"/>
    <property type="evidence" value="ECO:0007669"/>
    <property type="project" value="InterPro"/>
</dbReference>
<dbReference type="Proteomes" id="UP001310594">
    <property type="component" value="Unassembled WGS sequence"/>
</dbReference>
<evidence type="ECO:0000313" key="5">
    <source>
        <dbReference type="Proteomes" id="UP001310594"/>
    </source>
</evidence>
<reference evidence="4" key="1">
    <citation type="submission" date="2023-08" db="EMBL/GenBank/DDBJ databases">
        <title>Black Yeasts Isolated from many extreme environments.</title>
        <authorList>
            <person name="Coleine C."/>
            <person name="Stajich J.E."/>
            <person name="Selbmann L."/>
        </authorList>
    </citation>
    <scope>NUCLEOTIDE SEQUENCE</scope>
    <source>
        <strain evidence="4">CCFEE 5810</strain>
    </source>
</reference>
<organism evidence="4 5">
    <name type="scientific">Elasticomyces elasticus</name>
    <dbReference type="NCBI Taxonomy" id="574655"/>
    <lineage>
        <taxon>Eukaryota</taxon>
        <taxon>Fungi</taxon>
        <taxon>Dikarya</taxon>
        <taxon>Ascomycota</taxon>
        <taxon>Pezizomycotina</taxon>
        <taxon>Dothideomycetes</taxon>
        <taxon>Dothideomycetidae</taxon>
        <taxon>Mycosphaerellales</taxon>
        <taxon>Teratosphaeriaceae</taxon>
        <taxon>Elasticomyces</taxon>
    </lineage>
</organism>